<protein>
    <submittedName>
        <fullName evidence="2">Uncharacterized protein</fullName>
    </submittedName>
</protein>
<dbReference type="AlphaFoldDB" id="A0A518BQV0"/>
<sequence precursor="true">MINNKKFAGLGLAAFLGAGVVALSGVSTAASPFAQFSSDEAQVAYSTLDHTMGVRFDVLKSDKGSSLLSASGWIPPKISDLVDPFTISGGTATLETDGMTTDYALMQVGGAWVISIPTDVLFSKGSHSLQVNLEGKSPMGDKQWTTWVGLTL</sequence>
<dbReference type="KEGG" id="pbap:Pla133_44640"/>
<evidence type="ECO:0000313" key="2">
    <source>
        <dbReference type="EMBL" id="QDU69345.1"/>
    </source>
</evidence>
<accession>A0A518BQV0</accession>
<name>A0A518BQV0_9BACT</name>
<organism evidence="2 3">
    <name type="scientific">Engelhardtia mirabilis</name>
    <dbReference type="NCBI Taxonomy" id="2528011"/>
    <lineage>
        <taxon>Bacteria</taxon>
        <taxon>Pseudomonadati</taxon>
        <taxon>Planctomycetota</taxon>
        <taxon>Planctomycetia</taxon>
        <taxon>Planctomycetia incertae sedis</taxon>
        <taxon>Engelhardtia</taxon>
    </lineage>
</organism>
<dbReference type="RefSeq" id="WP_145069158.1">
    <property type="nucleotide sequence ID" value="NZ_CP036287.1"/>
</dbReference>
<proteinExistence type="predicted"/>
<evidence type="ECO:0000256" key="1">
    <source>
        <dbReference type="SAM" id="SignalP"/>
    </source>
</evidence>
<keyword evidence="1" id="KW-0732">Signal</keyword>
<evidence type="ECO:0000313" key="3">
    <source>
        <dbReference type="Proteomes" id="UP000316921"/>
    </source>
</evidence>
<dbReference type="EMBL" id="CP036287">
    <property type="protein sequence ID" value="QDU69345.1"/>
    <property type="molecule type" value="Genomic_DNA"/>
</dbReference>
<feature type="signal peptide" evidence="1">
    <location>
        <begin position="1"/>
        <end position="29"/>
    </location>
</feature>
<gene>
    <name evidence="2" type="ORF">Pla133_44640</name>
</gene>
<dbReference type="Proteomes" id="UP000316921">
    <property type="component" value="Chromosome"/>
</dbReference>
<reference evidence="2 3" key="1">
    <citation type="submission" date="2019-02" db="EMBL/GenBank/DDBJ databases">
        <title>Deep-cultivation of Planctomycetes and their phenomic and genomic characterization uncovers novel biology.</title>
        <authorList>
            <person name="Wiegand S."/>
            <person name="Jogler M."/>
            <person name="Boedeker C."/>
            <person name="Pinto D."/>
            <person name="Vollmers J."/>
            <person name="Rivas-Marin E."/>
            <person name="Kohn T."/>
            <person name="Peeters S.H."/>
            <person name="Heuer A."/>
            <person name="Rast P."/>
            <person name="Oberbeckmann S."/>
            <person name="Bunk B."/>
            <person name="Jeske O."/>
            <person name="Meyerdierks A."/>
            <person name="Storesund J.E."/>
            <person name="Kallscheuer N."/>
            <person name="Luecker S."/>
            <person name="Lage O.M."/>
            <person name="Pohl T."/>
            <person name="Merkel B.J."/>
            <person name="Hornburger P."/>
            <person name="Mueller R.-W."/>
            <person name="Bruemmer F."/>
            <person name="Labrenz M."/>
            <person name="Spormann A.M."/>
            <person name="Op den Camp H."/>
            <person name="Overmann J."/>
            <person name="Amann R."/>
            <person name="Jetten M.S.M."/>
            <person name="Mascher T."/>
            <person name="Medema M.H."/>
            <person name="Devos D.P."/>
            <person name="Kaster A.-K."/>
            <person name="Ovreas L."/>
            <person name="Rohde M."/>
            <person name="Galperin M.Y."/>
            <person name="Jogler C."/>
        </authorList>
    </citation>
    <scope>NUCLEOTIDE SEQUENCE [LARGE SCALE GENOMIC DNA]</scope>
    <source>
        <strain evidence="2 3">Pla133</strain>
    </source>
</reference>
<feature type="chain" id="PRO_5022145537" evidence="1">
    <location>
        <begin position="30"/>
        <end position="152"/>
    </location>
</feature>
<keyword evidence="3" id="KW-1185">Reference proteome</keyword>